<evidence type="ECO:0000256" key="7">
    <source>
        <dbReference type="ARBA" id="ARBA00023017"/>
    </source>
</evidence>
<feature type="domain" description="AAA+ ATPase" evidence="15">
    <location>
        <begin position="1794"/>
        <end position="1952"/>
    </location>
</feature>
<dbReference type="FunFam" id="1.20.58.1120:FF:000005">
    <property type="entry name" value="Dynein, axonemal, heavy chain 12"/>
    <property type="match status" value="1"/>
</dbReference>
<dbReference type="Pfam" id="PF22597">
    <property type="entry name" value="DYN_lid"/>
    <property type="match status" value="1"/>
</dbReference>
<dbReference type="Pfam" id="PF17852">
    <property type="entry name" value="Dynein_AAA_lid"/>
    <property type="match status" value="1"/>
</dbReference>
<dbReference type="FunFam" id="3.40.50.300:FF:000044">
    <property type="entry name" value="Dynein heavy chain 5, axonemal"/>
    <property type="match status" value="1"/>
</dbReference>
<evidence type="ECO:0000256" key="9">
    <source>
        <dbReference type="ARBA" id="ARBA00023069"/>
    </source>
</evidence>
<dbReference type="GO" id="GO:0045505">
    <property type="term" value="F:dynein intermediate chain binding"/>
    <property type="evidence" value="ECO:0007669"/>
    <property type="project" value="InterPro"/>
</dbReference>
<evidence type="ECO:0000256" key="6">
    <source>
        <dbReference type="ARBA" id="ARBA00022840"/>
    </source>
</evidence>
<evidence type="ECO:0000256" key="14">
    <source>
        <dbReference type="SAM" id="MobiDB-lite"/>
    </source>
</evidence>
<feature type="region of interest" description="Disordered" evidence="14">
    <location>
        <begin position="259"/>
        <end position="286"/>
    </location>
</feature>
<dbReference type="GO" id="GO:0051959">
    <property type="term" value="F:dynein light intermediate chain binding"/>
    <property type="evidence" value="ECO:0007669"/>
    <property type="project" value="InterPro"/>
</dbReference>
<feature type="non-terminal residue" evidence="16">
    <location>
        <position position="2538"/>
    </location>
</feature>
<dbReference type="FunFam" id="1.10.287.2620:FF:000002">
    <property type="entry name" value="Dynein heavy chain 2, axonemal"/>
    <property type="match status" value="1"/>
</dbReference>
<dbReference type="InterPro" id="IPR042222">
    <property type="entry name" value="Dynein_2_N"/>
</dbReference>
<dbReference type="InterPro" id="IPR013602">
    <property type="entry name" value="Dynein_heavy_linker"/>
</dbReference>
<keyword evidence="17" id="KW-1185">Reference proteome</keyword>
<proteinExistence type="predicted"/>
<keyword evidence="9" id="KW-0969">Cilium</keyword>
<dbReference type="GO" id="GO:0031514">
    <property type="term" value="C:motile cilium"/>
    <property type="evidence" value="ECO:0007669"/>
    <property type="project" value="UniProtKB-ARBA"/>
</dbReference>
<dbReference type="InterPro" id="IPR026983">
    <property type="entry name" value="DHC"/>
</dbReference>
<dbReference type="Pfam" id="PF08393">
    <property type="entry name" value="DHC_N2"/>
    <property type="match status" value="1"/>
</dbReference>
<dbReference type="PANTHER" id="PTHR45703">
    <property type="entry name" value="DYNEIN HEAVY CHAIN"/>
    <property type="match status" value="1"/>
</dbReference>
<keyword evidence="12" id="KW-0966">Cell projection</keyword>
<keyword evidence="5" id="KW-0547">Nucleotide-binding</keyword>
<dbReference type="InterPro" id="IPR024317">
    <property type="entry name" value="Dynein_heavy_chain_D4_dom"/>
</dbReference>
<dbReference type="Proteomes" id="UP000269721">
    <property type="component" value="Unassembled WGS sequence"/>
</dbReference>
<dbReference type="InterPro" id="IPR042228">
    <property type="entry name" value="Dynein_linker_3"/>
</dbReference>
<dbReference type="Gene3D" id="1.10.472.130">
    <property type="match status" value="1"/>
</dbReference>
<dbReference type="InterPro" id="IPR003593">
    <property type="entry name" value="AAA+_ATPase"/>
</dbReference>
<feature type="region of interest" description="Disordered" evidence="14">
    <location>
        <begin position="1"/>
        <end position="37"/>
    </location>
</feature>
<dbReference type="Gene3D" id="3.20.180.20">
    <property type="entry name" value="Dynein heavy chain, N-terminal domain 2"/>
    <property type="match status" value="1"/>
</dbReference>
<feature type="domain" description="AAA+ ATPase" evidence="15">
    <location>
        <begin position="1513"/>
        <end position="1652"/>
    </location>
</feature>
<sequence length="2538" mass="287829">MPGTVADAGTDSFVARQAGAANNDPLAPEQAPTTQRRFGASDFAKALEPKVMLPFESRPGQTPRKIEIERRKRLFSHQSVDHLVSAEVRRARAEVNSVVVAESTVTHSDKDGLGFVHAPETDAVAPTSSTLPEQSGGAEVALYSASGARNISTDMLGDFLPLECFDNTELDPRTVAEWLDIEAHAGLQAPISGLSSTPSSAASRRARPASSIRVASIPLPAKAFNGTAWRDCLVIGYDERNGTWNVRWTRRDGWELDREVEDEDGLESEESDEESEDGTEVEEERRKRKESWVHRINLMFLSEDPFVFAKRVGAAYKMRDQVAVKLRYTFYIDCMPTEQALQIGPAQLARIVDIAAGGRPKIKVLLPKPAALALQEEVRLDYARAGNKQLFDMEVKNTENKDLYSSFTIPEEDPLPPIPVCATVPVPAYEFSKYGKDFSFASFLTKIEVVRTMSKVRVECDKLATTNIFATNITKTVRLDEFEQMQSQSAQNVKGILKDSWIPSLKTMIKTGFKDVGKGWYNMLETNPEVYKISKLKKFMTVVNFVMQDSLRFLILNSLTEYIKFIGSISSQKVVVGGTSDVKIYDPFTGTRLVESSIKRPLFMIDLLFRNGTIQYSTDPRQYEAVILSTFDKALMTVEGLPMLEPIVLDQMFWATKPNLQSPHSKELEIRILRERLRAAIADGTVALESYLRQYDKHLPLLNLDIIKYAAEYEAQEHTVEDMERDIARHLSEWEALDKDIPSHICLGLFWVSCESIRTAMRKDLSRVVLDVLSRRTSRLAASISHAFNAIQTRLKDRPVKIEELTELREYMRSIPETCRAQTVHIAEMIHNFDKLEKYRYEQSNEDFRARWQVYAWPLRIEELVRATEASLDLDEAQFMRNLASDQEVFKDRIHTLGTIIADFSKHQDVGQMQNIVAEVHRVAMELKECQNLVALFNSRERLFNLEVTHYEEAAQLVKDFEPYKSLWLTANDWSKWRNQWLHGSFLDLNAEEVEKNLMNAWRTMFKSVKHFKNTQGCLNVATQIKDEMDEFKPYLPLIQALRNPGMRDRHWDQLSDSLNLKLHPDAEFTLTDVLKMNLLERVDSITRVCDVAGKEYAIEAALDKMDTEWRNIALEIIPYKDTGTFIMKASDEVVRLLDDHIVMTQSMSFSPFKKPFAERISLWESKLRTVQEVLEAWMACQRSWLYLEPIFGSDDIVNQLPTESKRFTTMDRTWRRIMTQAKQKPGVVEFCSDFKLLDSFRECNKLLELVSKGLSAYLESKRIAFPRFFFLSDDELLQILSQTKDPTAVQPHLRKCFENVASLEFEDDKRIVAMFSAEGERIALAEPFYPKGPVEEWLLHVEHQMRASLKKVIVDGLGTYHLRQRTQWVLEWPGQCVMAASQTYFTKEVSEAIKGGTLKALFQRLLSQLQGLVGLVRGELPFISRLILGDLIVIDVHSRDVVKKLIDMNVISENDFEWISQLRYYWEEDDLRVKIVNANFRYGYEYLGNTGRLVITPLTDRCYLTLTGAMHLGMGGAPAGPAGTGKTETTKDLAKALAKQCVVFNCSDQLDYLAMAKFFKGLAASGAWACFDEFNRIDIEVLSVIAQQITTIQKACSAGVSRFMFEGVDLPLDPTNAIFITMNPGYAGRTELPDNLKALFRPVAMMIPNYAMIGEISLFSFGFSNAKVLAEKMVATFKLSSEQLSSQDHYDFGMRAVKTVISSAGNLKRELPNAPEDLILLRALCDCNLPKFLAHDVPLFNGIISDLFPGVEQPAIDYGELLDSLHRTCQKGSLQPVDAFIKKCIQLYETTVVRHGLMLVGPTGGGKTSCCRVLARSLSALQGRKAPNGSAFQKVRVHVLNPKSITMGQLYGEFDQQTHEWTDGILSCLMREGVEDTTSDKKWYVFDGPVDAVWVESMNTLLDDNKKLCLSSGEIIKMANTQTMMFEVQDLAYASPATVSRCGMIYMEPGALGIGPLVKSWFETQENLLPLQLAAVFKTDIQPLFATYLEDGMEFLRKNIKEAVPTTNGNLAASLMKILYCMLTPFMRAEGDGPPVDQLEMFTDFLEPYFLFSFIWSVGATSDTESRKKIDSWLREKMTTNPPKIPFPDEGTVHDYAFDPTSRTWINWMSIAPEFAVNPRQNPSEIIVPTLDTIRNTYLLHLLLHHGCHVLVTGPTGTGKTVTVQDKIMRGMDSSFMPIIFNFSARTSANQTQDLIDSKMEKRRKGVFGPPVGKRFILFVDDLNMPQLDICGAQPPIELLRQWMDCGGWYDRKNVGKFMQIDDITFICSMGPPGGGRNPVTQRFTRHFNLLSLVEMDNQSLQRIFGTILGSFLSRFNPDVHNKTNPIVEASVRIYNTIRAELLPTPAKSHYTFNLRDLAKVVLGVLSADSKTVNVETDIVRLWVHECSRVFQDRLVDQTDKKWFMELVKTTMEEDLQMGWGEVVNVEPLLYGDYLTPGADPKVYTEIKDMRRLVKLVEEYLDDYNSTTTSQMKLVMFLDAIEHVSRICRIIRQPGGHALLLGVGGSGRQSLSRLATFMEEYDVFQIEITKSYGQTEW</sequence>
<evidence type="ECO:0000256" key="3">
    <source>
        <dbReference type="ARBA" id="ARBA00022701"/>
    </source>
</evidence>
<gene>
    <name evidence="16" type="ORF">BDK51DRAFT_21923</name>
</gene>
<evidence type="ECO:0000259" key="15">
    <source>
        <dbReference type="SMART" id="SM00382"/>
    </source>
</evidence>
<keyword evidence="7" id="KW-0243">Dynein</keyword>
<dbReference type="Pfam" id="PF12780">
    <property type="entry name" value="AAA_8"/>
    <property type="match status" value="1"/>
</dbReference>
<dbReference type="OrthoDB" id="447173at2759"/>
<dbReference type="GO" id="GO:0005930">
    <property type="term" value="C:axoneme"/>
    <property type="evidence" value="ECO:0007669"/>
    <property type="project" value="UniProtKB-SubCell"/>
</dbReference>
<evidence type="ECO:0000313" key="16">
    <source>
        <dbReference type="EMBL" id="RKO93938.1"/>
    </source>
</evidence>
<protein>
    <submittedName>
        <fullName evidence="16">Dynein heavy chain, N-terminal region 2-domain-containing protein</fullName>
    </submittedName>
</protein>
<keyword evidence="2" id="KW-0963">Cytoplasm</keyword>
<feature type="compositionally biased region" description="Acidic residues" evidence="14">
    <location>
        <begin position="259"/>
        <end position="282"/>
    </location>
</feature>
<dbReference type="FunFam" id="3.20.180.20:FF:000003">
    <property type="entry name" value="Dynein heavy chain 12, axonemal"/>
    <property type="match status" value="1"/>
</dbReference>
<reference evidence="17" key="1">
    <citation type="journal article" date="2018" name="Nat. Microbiol.">
        <title>Leveraging single-cell genomics to expand the fungal tree of life.</title>
        <authorList>
            <person name="Ahrendt S.R."/>
            <person name="Quandt C.A."/>
            <person name="Ciobanu D."/>
            <person name="Clum A."/>
            <person name="Salamov A."/>
            <person name="Andreopoulos B."/>
            <person name="Cheng J.F."/>
            <person name="Woyke T."/>
            <person name="Pelin A."/>
            <person name="Henrissat B."/>
            <person name="Reynolds N.K."/>
            <person name="Benny G.L."/>
            <person name="Smith M.E."/>
            <person name="James T.Y."/>
            <person name="Grigoriev I.V."/>
        </authorList>
    </citation>
    <scope>NUCLEOTIDE SEQUENCE [LARGE SCALE GENOMIC DNA]</scope>
</reference>
<dbReference type="EMBL" id="KZ994064">
    <property type="protein sequence ID" value="RKO93938.1"/>
    <property type="molecule type" value="Genomic_DNA"/>
</dbReference>
<dbReference type="Gene3D" id="3.40.50.300">
    <property type="entry name" value="P-loop containing nucleotide triphosphate hydrolases"/>
    <property type="match status" value="3"/>
</dbReference>
<dbReference type="GO" id="GO:0005874">
    <property type="term" value="C:microtubule"/>
    <property type="evidence" value="ECO:0007669"/>
    <property type="project" value="UniProtKB-KW"/>
</dbReference>
<dbReference type="InterPro" id="IPR035699">
    <property type="entry name" value="AAA_6"/>
</dbReference>
<keyword evidence="4" id="KW-0677">Repeat</keyword>
<dbReference type="Gene3D" id="1.20.920.30">
    <property type="match status" value="1"/>
</dbReference>
<dbReference type="Pfam" id="PF12774">
    <property type="entry name" value="AAA_6"/>
    <property type="match status" value="1"/>
</dbReference>
<evidence type="ECO:0000256" key="10">
    <source>
        <dbReference type="ARBA" id="ARBA00023175"/>
    </source>
</evidence>
<dbReference type="SMART" id="SM00382">
    <property type="entry name" value="AAA"/>
    <property type="match status" value="3"/>
</dbReference>
<keyword evidence="6" id="KW-0067">ATP-binding</keyword>
<dbReference type="GO" id="GO:0005524">
    <property type="term" value="F:ATP binding"/>
    <property type="evidence" value="ECO:0007669"/>
    <property type="project" value="UniProtKB-KW"/>
</dbReference>
<name>A0A4P9WQ68_9FUNG</name>
<dbReference type="Pfam" id="PF12775">
    <property type="entry name" value="AAA_7"/>
    <property type="match status" value="1"/>
</dbReference>
<dbReference type="Gene3D" id="1.10.8.710">
    <property type="match status" value="1"/>
</dbReference>
<dbReference type="FunFam" id="3.40.50.300:FF:001328">
    <property type="entry name" value="Dynein heavy chain 6, axonemal"/>
    <property type="match status" value="1"/>
</dbReference>
<keyword evidence="11" id="KW-0206">Cytoskeleton</keyword>
<dbReference type="Gene3D" id="1.10.287.2620">
    <property type="match status" value="1"/>
</dbReference>
<dbReference type="InterPro" id="IPR043157">
    <property type="entry name" value="Dynein_AAA1S"/>
</dbReference>
<evidence type="ECO:0000256" key="11">
    <source>
        <dbReference type="ARBA" id="ARBA00023212"/>
    </source>
</evidence>
<dbReference type="FunFam" id="1.10.8.710:FF:000004">
    <property type="entry name" value="Dynein axonemal heavy chain 6"/>
    <property type="match status" value="1"/>
</dbReference>
<evidence type="ECO:0000256" key="8">
    <source>
        <dbReference type="ARBA" id="ARBA00023054"/>
    </source>
</evidence>
<keyword evidence="8 13" id="KW-0175">Coiled coil</keyword>
<evidence type="ECO:0000256" key="5">
    <source>
        <dbReference type="ARBA" id="ARBA00022741"/>
    </source>
</evidence>
<dbReference type="Gene3D" id="1.20.58.1120">
    <property type="match status" value="1"/>
</dbReference>
<dbReference type="InterPro" id="IPR027417">
    <property type="entry name" value="P-loop_NTPase"/>
</dbReference>
<feature type="coiled-coil region" evidence="13">
    <location>
        <begin position="706"/>
        <end position="733"/>
    </location>
</feature>
<dbReference type="PANTHER" id="PTHR45703:SF28">
    <property type="entry name" value="DYNEINS HEAVY CHAIN"/>
    <property type="match status" value="1"/>
</dbReference>
<dbReference type="GO" id="GO:0030286">
    <property type="term" value="C:dynein complex"/>
    <property type="evidence" value="ECO:0007669"/>
    <property type="project" value="UniProtKB-KW"/>
</dbReference>
<dbReference type="FunFam" id="1.20.140.100:FF:000004">
    <property type="entry name" value="Dynein axonemal heavy chain 6"/>
    <property type="match status" value="1"/>
</dbReference>
<dbReference type="GO" id="GO:0007018">
    <property type="term" value="P:microtubule-based movement"/>
    <property type="evidence" value="ECO:0007669"/>
    <property type="project" value="InterPro"/>
</dbReference>
<accession>A0A4P9WQ68</accession>
<feature type="domain" description="AAA+ ATPase" evidence="15">
    <location>
        <begin position="2147"/>
        <end position="2296"/>
    </location>
</feature>
<evidence type="ECO:0000313" key="17">
    <source>
        <dbReference type="Proteomes" id="UP000269721"/>
    </source>
</evidence>
<dbReference type="Gene3D" id="1.20.140.100">
    <property type="entry name" value="Dynein heavy chain, N-terminal domain 2"/>
    <property type="match status" value="1"/>
</dbReference>
<evidence type="ECO:0000256" key="2">
    <source>
        <dbReference type="ARBA" id="ARBA00022490"/>
    </source>
</evidence>
<evidence type="ECO:0000256" key="1">
    <source>
        <dbReference type="ARBA" id="ARBA00004430"/>
    </source>
</evidence>
<evidence type="ECO:0000256" key="13">
    <source>
        <dbReference type="SAM" id="Coils"/>
    </source>
</evidence>
<keyword evidence="3" id="KW-0493">Microtubule</keyword>
<comment type="subcellular location">
    <subcellularLocation>
        <location evidence="1">Cytoplasm</location>
        <location evidence="1">Cytoskeleton</location>
        <location evidence="1">Cilium axoneme</location>
    </subcellularLocation>
</comment>
<evidence type="ECO:0000256" key="12">
    <source>
        <dbReference type="ARBA" id="ARBA00023273"/>
    </source>
</evidence>
<dbReference type="InterPro" id="IPR041466">
    <property type="entry name" value="Dynein_AAA5_ext"/>
</dbReference>
<dbReference type="SUPFAM" id="SSF52540">
    <property type="entry name" value="P-loop containing nucleoside triphosphate hydrolases"/>
    <property type="match status" value="3"/>
</dbReference>
<organism evidence="16 17">
    <name type="scientific">Blyttiomyces helicus</name>
    <dbReference type="NCBI Taxonomy" id="388810"/>
    <lineage>
        <taxon>Eukaryota</taxon>
        <taxon>Fungi</taxon>
        <taxon>Fungi incertae sedis</taxon>
        <taxon>Chytridiomycota</taxon>
        <taxon>Chytridiomycota incertae sedis</taxon>
        <taxon>Chytridiomycetes</taxon>
        <taxon>Chytridiomycetes incertae sedis</taxon>
        <taxon>Blyttiomyces</taxon>
    </lineage>
</organism>
<keyword evidence="10" id="KW-0505">Motor protein</keyword>
<evidence type="ECO:0000256" key="4">
    <source>
        <dbReference type="ARBA" id="ARBA00022737"/>
    </source>
</evidence>
<dbReference type="InterPro" id="IPR054354">
    <property type="entry name" value="DYNC2H1-like_lid"/>
</dbReference>
<dbReference type="FunFam" id="1.20.920.30:FF:000005">
    <property type="entry name" value="Dynein, axonemal, heavy chain 2"/>
    <property type="match status" value="1"/>
</dbReference>